<reference evidence="14 15" key="1">
    <citation type="journal article" date="2018" name="J. Invertebr. Pathol.">
        <title>New genotyping method for the causative agent of crayfish plague (Aphanomyces astaci) based on whole genome data.</title>
        <authorList>
            <person name="Minardi D."/>
            <person name="Studholme D.J."/>
            <person name="van der Giezen M."/>
            <person name="Pretto T."/>
            <person name="Oidtmann B."/>
        </authorList>
    </citation>
    <scope>NUCLEOTIDE SEQUENCE [LARGE SCALE GENOMIC DNA]</scope>
    <source>
        <strain evidence="14 15">KB13</strain>
    </source>
</reference>
<dbReference type="GO" id="GO:0004181">
    <property type="term" value="F:metallocarboxypeptidase activity"/>
    <property type="evidence" value="ECO:0007669"/>
    <property type="project" value="InterPro"/>
</dbReference>
<evidence type="ECO:0000256" key="3">
    <source>
        <dbReference type="ARBA" id="ARBA00022645"/>
    </source>
</evidence>
<dbReference type="EMBL" id="QUTI01021278">
    <property type="protein sequence ID" value="RLO08670.1"/>
    <property type="molecule type" value="Genomic_DNA"/>
</dbReference>
<dbReference type="PANTHER" id="PTHR11705">
    <property type="entry name" value="PROTEASE FAMILY M14 CARBOXYPEPTIDASE A,B"/>
    <property type="match status" value="1"/>
</dbReference>
<evidence type="ECO:0000313" key="14">
    <source>
        <dbReference type="EMBL" id="RLO08670.1"/>
    </source>
</evidence>
<comment type="similarity">
    <text evidence="2 10">Belongs to the peptidase M14 family.</text>
</comment>
<evidence type="ECO:0000259" key="13">
    <source>
        <dbReference type="PROSITE" id="PS52035"/>
    </source>
</evidence>
<sequence>MKFSLLSAIALFASATTAETNNTFTGIDGRARTLKEEAALQDDAKINRACHQENANYIPSLKAGEYSTSAFHNCFRTVDQIYEFTDALVAQNPTLLSKFAISKTYNGAIIYGYKLTKGHSQSLYFQALQHAREWISGSSILFSFALILDDIANNRPTAADEYDLYFVPVVNIDGYEVSWEEHYRAQRKSYNLVDLNRNWPTTFEHPNPPANSATDYPGPSPFSEPETAGINKWLLSKRSEIQGFIDIHAYGGYILYAYGDTKEPIGGGFDEKFDVLGRGLQNVMGAYTPGPVAKTLYFAYGVFSDYAFLEFKKPAVTIEVVGNDFVAEASTIPTRGLEVYKGINQFAKETTIFNGRPITESVPTTTAAPDGCNTCDWCFIPGLNSCFSEFTKNECVIQNAEYGALWLPGVDAKDLRKPGTEPETIGVFLSYLDQM</sequence>
<evidence type="ECO:0000256" key="5">
    <source>
        <dbReference type="ARBA" id="ARBA00022723"/>
    </source>
</evidence>
<comment type="caution">
    <text evidence="14">The sequence shown here is derived from an EMBL/GenBank/DDBJ whole genome shotgun (WGS) entry which is preliminary data.</text>
</comment>
<keyword evidence="8" id="KW-0862">Zinc</keyword>
<feature type="region of interest" description="Disordered" evidence="11">
    <location>
        <begin position="203"/>
        <end position="224"/>
    </location>
</feature>
<evidence type="ECO:0000256" key="1">
    <source>
        <dbReference type="ARBA" id="ARBA00001947"/>
    </source>
</evidence>
<evidence type="ECO:0000256" key="7">
    <source>
        <dbReference type="ARBA" id="ARBA00022801"/>
    </source>
</evidence>
<evidence type="ECO:0000256" key="4">
    <source>
        <dbReference type="ARBA" id="ARBA00022670"/>
    </source>
</evidence>
<keyword evidence="5" id="KW-0479">Metal-binding</keyword>
<feature type="domain" description="Peptidase M14" evidence="13">
    <location>
        <begin position="70"/>
        <end position="350"/>
    </location>
</feature>
<evidence type="ECO:0000256" key="2">
    <source>
        <dbReference type="ARBA" id="ARBA00005988"/>
    </source>
</evidence>
<feature type="active site" description="Proton donor/acceptor" evidence="10">
    <location>
        <position position="319"/>
    </location>
</feature>
<name>A0A9X8E314_APHAT</name>
<dbReference type="Proteomes" id="UP000275652">
    <property type="component" value="Unassembled WGS sequence"/>
</dbReference>
<evidence type="ECO:0000256" key="8">
    <source>
        <dbReference type="ARBA" id="ARBA00022833"/>
    </source>
</evidence>
<feature type="signal peptide" evidence="12">
    <location>
        <begin position="1"/>
        <end position="18"/>
    </location>
</feature>
<evidence type="ECO:0000256" key="10">
    <source>
        <dbReference type="PROSITE-ProRule" id="PRU01379"/>
    </source>
</evidence>
<dbReference type="InterPro" id="IPR000834">
    <property type="entry name" value="Peptidase_M14"/>
</dbReference>
<evidence type="ECO:0000256" key="12">
    <source>
        <dbReference type="SAM" id="SignalP"/>
    </source>
</evidence>
<keyword evidence="7" id="KW-0378">Hydrolase</keyword>
<dbReference type="Pfam" id="PF00246">
    <property type="entry name" value="Peptidase_M14"/>
    <property type="match status" value="1"/>
</dbReference>
<dbReference type="PROSITE" id="PS52035">
    <property type="entry name" value="PEPTIDASE_M14"/>
    <property type="match status" value="1"/>
</dbReference>
<evidence type="ECO:0000256" key="11">
    <source>
        <dbReference type="SAM" id="MobiDB-lite"/>
    </source>
</evidence>
<dbReference type="GO" id="GO:0006508">
    <property type="term" value="P:proteolysis"/>
    <property type="evidence" value="ECO:0007669"/>
    <property type="project" value="UniProtKB-KW"/>
</dbReference>
<dbReference type="SUPFAM" id="SSF53187">
    <property type="entry name" value="Zn-dependent exopeptidases"/>
    <property type="match status" value="1"/>
</dbReference>
<evidence type="ECO:0000313" key="15">
    <source>
        <dbReference type="Proteomes" id="UP000275652"/>
    </source>
</evidence>
<evidence type="ECO:0000256" key="9">
    <source>
        <dbReference type="ARBA" id="ARBA00023049"/>
    </source>
</evidence>
<dbReference type="FunFam" id="3.40.630.10:FF:000084">
    <property type="entry name" value="Carboxypeptidase B2"/>
    <property type="match status" value="1"/>
</dbReference>
<dbReference type="GO" id="GO:0005615">
    <property type="term" value="C:extracellular space"/>
    <property type="evidence" value="ECO:0007669"/>
    <property type="project" value="TreeGrafter"/>
</dbReference>
<keyword evidence="6 12" id="KW-0732">Signal</keyword>
<dbReference type="GO" id="GO:0008270">
    <property type="term" value="F:zinc ion binding"/>
    <property type="evidence" value="ECO:0007669"/>
    <property type="project" value="InterPro"/>
</dbReference>
<organism evidence="14 15">
    <name type="scientific">Aphanomyces astaci</name>
    <name type="common">Crayfish plague agent</name>
    <dbReference type="NCBI Taxonomy" id="112090"/>
    <lineage>
        <taxon>Eukaryota</taxon>
        <taxon>Sar</taxon>
        <taxon>Stramenopiles</taxon>
        <taxon>Oomycota</taxon>
        <taxon>Saprolegniomycetes</taxon>
        <taxon>Saprolegniales</taxon>
        <taxon>Verrucalvaceae</taxon>
        <taxon>Aphanomyces</taxon>
    </lineage>
</organism>
<dbReference type="SMART" id="SM00631">
    <property type="entry name" value="Zn_pept"/>
    <property type="match status" value="1"/>
</dbReference>
<evidence type="ECO:0000256" key="6">
    <source>
        <dbReference type="ARBA" id="ARBA00022729"/>
    </source>
</evidence>
<feature type="chain" id="PRO_5040800796" description="Peptidase M14 domain-containing protein" evidence="12">
    <location>
        <begin position="19"/>
        <end position="435"/>
    </location>
</feature>
<accession>A0A9X8E314</accession>
<keyword evidence="9" id="KW-0482">Metalloprotease</keyword>
<dbReference type="PANTHER" id="PTHR11705:SF143">
    <property type="entry name" value="SLL0236 PROTEIN"/>
    <property type="match status" value="1"/>
</dbReference>
<keyword evidence="4" id="KW-0645">Protease</keyword>
<protein>
    <recommendedName>
        <fullName evidence="13">Peptidase M14 domain-containing protein</fullName>
    </recommendedName>
</protein>
<keyword evidence="3" id="KW-0121">Carboxypeptidase</keyword>
<gene>
    <name evidence="14" type="ORF">DYB28_004667</name>
</gene>
<comment type="cofactor">
    <cofactor evidence="1">
        <name>Zn(2+)</name>
        <dbReference type="ChEBI" id="CHEBI:29105"/>
    </cofactor>
</comment>
<dbReference type="AlphaFoldDB" id="A0A9X8E314"/>
<dbReference type="Gene3D" id="3.40.630.10">
    <property type="entry name" value="Zn peptidases"/>
    <property type="match status" value="1"/>
</dbReference>
<proteinExistence type="inferred from homology"/>